<dbReference type="InterPro" id="IPR035992">
    <property type="entry name" value="Ricin_B-like_lectins"/>
</dbReference>
<dbReference type="InterPro" id="IPR026444">
    <property type="entry name" value="Secre_tail"/>
</dbReference>
<organism evidence="3 4">
    <name type="scientific">Aquimarina addita</name>
    <dbReference type="NCBI Taxonomy" id="870485"/>
    <lineage>
        <taxon>Bacteria</taxon>
        <taxon>Pseudomonadati</taxon>
        <taxon>Bacteroidota</taxon>
        <taxon>Flavobacteriia</taxon>
        <taxon>Flavobacteriales</taxon>
        <taxon>Flavobacteriaceae</taxon>
        <taxon>Aquimarina</taxon>
    </lineage>
</organism>
<evidence type="ECO:0000256" key="1">
    <source>
        <dbReference type="ARBA" id="ARBA00022729"/>
    </source>
</evidence>
<keyword evidence="4" id="KW-1185">Reference proteome</keyword>
<dbReference type="Pfam" id="PF18962">
    <property type="entry name" value="Por_Secre_tail"/>
    <property type="match status" value="1"/>
</dbReference>
<accession>A0ABP7X9C8</accession>
<comment type="caution">
    <text evidence="3">The sequence shown here is derived from an EMBL/GenBank/DDBJ whole genome shotgun (WGS) entry which is preliminary data.</text>
</comment>
<sequence length="761" mass="86778">MEIGMNLSPINYYASQHIFKDYALGKDQWRTNLVGGNLANTNQKDRLSFDTNGYPLSLPQSVDGQNIIVISYLTANGYMPVDDYILLYEGEGDIDFGGSLSFTEEISEGYIRFKVTSDGNGFIRLNSSTVGNHIKNIKAIPEKYINNFENEPFHPEFLNKIAPLSTLRMMDLLKTNNWDTSFAEYTDDLDAFMRKREWNERILPTYYTQATDKGMSYEHIIAIANEAKKDLWLTIPHNASNGYVRQMARLFRDNLDPEVKLYIEYSNELWNWAFQQTRYVDQLRFNGDFPSAINHWQAAAMRTQQIFNIWMQEFDTSSDRLVRVLAAQSANSYVASQWISILDESEWDVLAITHYFNISNAWTPSGQTPDPTNQFRDRLMAMGSAATVNDIIDLARENREYLLENWGEDSGIKGNIKLAADLGKPTVTYEGGTHMIHSNDIDNPVLLQTMYEASTSQQSADLYNEVIQDFRDWGVTLMMGFNLFGEPNIWGHWGHYDHTFQTEIPPKMQVILDNISPCQTNTSNPGGGEEEEGRLVHITMKNTPDFAIDGNWGGIEGRNVHLWKANQNNVNQLWYEIDRGDGYYSYQKYDTNVCLQANEGVSNYQNLHLGTKDNESFDQQWNKISIDNGIYRLNKRGTTLGISGVRTPENGDLIELMYSNNDNPNLHWIITPVTDVNKNGIINKSSDIAIYPNTVKSITTVVNAAGSVVRFYDLSGKVIMTMDIAIDQEVIDLSDFSSGLYYAEIKKNEEGIREVLKIIKQ</sequence>
<proteinExistence type="predicted"/>
<gene>
    <name evidence="3" type="ORF">GCM10022393_03980</name>
</gene>
<feature type="domain" description="Secretion system C-terminal sorting" evidence="2">
    <location>
        <begin position="690"/>
        <end position="750"/>
    </location>
</feature>
<dbReference type="CDD" id="cd00161">
    <property type="entry name" value="beta-trefoil_Ricin-like"/>
    <property type="match status" value="1"/>
</dbReference>
<keyword evidence="1" id="KW-0732">Signal</keyword>
<dbReference type="Gene3D" id="2.80.10.50">
    <property type="match status" value="1"/>
</dbReference>
<evidence type="ECO:0000313" key="4">
    <source>
        <dbReference type="Proteomes" id="UP001500459"/>
    </source>
</evidence>
<evidence type="ECO:0000259" key="2">
    <source>
        <dbReference type="Pfam" id="PF18962"/>
    </source>
</evidence>
<dbReference type="EMBL" id="BAABCW010000001">
    <property type="protein sequence ID" value="GAA4108164.1"/>
    <property type="molecule type" value="Genomic_DNA"/>
</dbReference>
<reference evidence="4" key="1">
    <citation type="journal article" date="2019" name="Int. J. Syst. Evol. Microbiol.">
        <title>The Global Catalogue of Microorganisms (GCM) 10K type strain sequencing project: providing services to taxonomists for standard genome sequencing and annotation.</title>
        <authorList>
            <consortium name="The Broad Institute Genomics Platform"/>
            <consortium name="The Broad Institute Genome Sequencing Center for Infectious Disease"/>
            <person name="Wu L."/>
            <person name="Ma J."/>
        </authorList>
    </citation>
    <scope>NUCLEOTIDE SEQUENCE [LARGE SCALE GENOMIC DNA]</scope>
    <source>
        <strain evidence="4">JCM 17106</strain>
    </source>
</reference>
<dbReference type="NCBIfam" id="TIGR04183">
    <property type="entry name" value="Por_Secre_tail"/>
    <property type="match status" value="1"/>
</dbReference>
<dbReference type="SUPFAM" id="SSF50370">
    <property type="entry name" value="Ricin B-like lectins"/>
    <property type="match status" value="1"/>
</dbReference>
<dbReference type="PROSITE" id="PS50231">
    <property type="entry name" value="RICIN_B_LECTIN"/>
    <property type="match status" value="1"/>
</dbReference>
<protein>
    <recommendedName>
        <fullName evidence="2">Secretion system C-terminal sorting domain-containing protein</fullName>
    </recommendedName>
</protein>
<dbReference type="Proteomes" id="UP001500459">
    <property type="component" value="Unassembled WGS sequence"/>
</dbReference>
<name>A0ABP7X9C8_9FLAO</name>
<evidence type="ECO:0000313" key="3">
    <source>
        <dbReference type="EMBL" id="GAA4108164.1"/>
    </source>
</evidence>